<organism evidence="1 2">
    <name type="scientific">Corynebacterium tuberculostearicum</name>
    <dbReference type="NCBI Taxonomy" id="38304"/>
    <lineage>
        <taxon>Bacteria</taxon>
        <taxon>Bacillati</taxon>
        <taxon>Actinomycetota</taxon>
        <taxon>Actinomycetes</taxon>
        <taxon>Mycobacteriales</taxon>
        <taxon>Corynebacteriaceae</taxon>
        <taxon>Corynebacterium</taxon>
    </lineage>
</organism>
<name>A0A8I1HWQ2_9CORY</name>
<sequence>MKFKRIQEPGNRTGYEAVLSEYDSIPPSNKVIIDELPEKIDPNREAIALYLIFGKWVGSDFAVPQWMSPHTGETIARAASPITVNPTPFEYYPKGLPIGNRDLLCTDSVEVGNEQSTVSVLPAHSWSGAVRGFDSLMVSSNAFVFQETPEDVAPLVGIAVLFAEDLNADSVCVRANLAESEENRIAELLSSVRLGFKATQG</sequence>
<dbReference type="RefSeq" id="WP_200435365.1">
    <property type="nucleotide sequence ID" value="NZ_CP073092.1"/>
</dbReference>
<dbReference type="EMBL" id="JAEHFL010000002">
    <property type="protein sequence ID" value="MBK3427377.1"/>
    <property type="molecule type" value="Genomic_DNA"/>
</dbReference>
<evidence type="ECO:0000313" key="1">
    <source>
        <dbReference type="EMBL" id="MBK3427377.1"/>
    </source>
</evidence>
<protein>
    <submittedName>
        <fullName evidence="1">Uncharacterized protein</fullName>
    </submittedName>
</protein>
<proteinExistence type="predicted"/>
<accession>A0A8I1HWQ2</accession>
<keyword evidence="2" id="KW-1185">Reference proteome</keyword>
<reference evidence="1 2" key="1">
    <citation type="submission" date="2020-12" db="EMBL/GenBank/DDBJ databases">
        <title>Draft genome sequence of the commensal strain Corynebacterium tuberculostearicum MFP09/CIP 102622 isolated from human skin.</title>
        <authorList>
            <person name="Boukerb A.M."/>
            <person name="Janvier X."/>
            <person name="Feuilloley M.G.J."/>
            <person name="Groboillot A."/>
        </authorList>
    </citation>
    <scope>NUCLEOTIDE SEQUENCE [LARGE SCALE GENOMIC DNA]</scope>
    <source>
        <strain evidence="1 2">CIP 102622</strain>
    </source>
</reference>
<comment type="caution">
    <text evidence="1">The sequence shown here is derived from an EMBL/GenBank/DDBJ whole genome shotgun (WGS) entry which is preliminary data.</text>
</comment>
<dbReference type="Proteomes" id="UP000603369">
    <property type="component" value="Unassembled WGS sequence"/>
</dbReference>
<dbReference type="AlphaFoldDB" id="A0A8I1HWQ2"/>
<gene>
    <name evidence="1" type="ORF">JDP02_02470</name>
</gene>
<evidence type="ECO:0000313" key="2">
    <source>
        <dbReference type="Proteomes" id="UP000603369"/>
    </source>
</evidence>